<feature type="binding site" evidence="3">
    <location>
        <begin position="7"/>
        <end position="12"/>
    </location>
    <ligand>
        <name>ATP</name>
        <dbReference type="ChEBI" id="CHEBI:30616"/>
    </ligand>
</feature>
<organism evidence="5 6">
    <name type="scientific">Alteromonas arenosi</name>
    <dbReference type="NCBI Taxonomy" id="3055817"/>
    <lineage>
        <taxon>Bacteria</taxon>
        <taxon>Pseudomonadati</taxon>
        <taxon>Pseudomonadota</taxon>
        <taxon>Gammaproteobacteria</taxon>
        <taxon>Alteromonadales</taxon>
        <taxon>Alteromonadaceae</taxon>
        <taxon>Alteromonas/Salinimonas group</taxon>
        <taxon>Alteromonas</taxon>
    </lineage>
</organism>
<comment type="caution">
    <text evidence="5">The sequence shown here is derived from an EMBL/GenBank/DDBJ whole genome shotgun (WGS) entry which is preliminary data.</text>
</comment>
<gene>
    <name evidence="3 5" type="primary">glk</name>
    <name evidence="5" type="ORF">QTP81_08330</name>
</gene>
<dbReference type="HAMAP" id="MF_00524">
    <property type="entry name" value="Glucokinase"/>
    <property type="match status" value="1"/>
</dbReference>
<dbReference type="NCBIfam" id="TIGR00749">
    <property type="entry name" value="glk"/>
    <property type="match status" value="1"/>
</dbReference>
<name>A0ABT7SWP1_9ALTE</name>
<keyword evidence="3" id="KW-0324">Glycolysis</keyword>
<evidence type="ECO:0000313" key="6">
    <source>
        <dbReference type="Proteomes" id="UP001234343"/>
    </source>
</evidence>
<dbReference type="SUPFAM" id="SSF53067">
    <property type="entry name" value="Actin-like ATPase domain"/>
    <property type="match status" value="1"/>
</dbReference>
<dbReference type="Pfam" id="PF02685">
    <property type="entry name" value="Glucokinase"/>
    <property type="match status" value="1"/>
</dbReference>
<keyword evidence="6" id="KW-1185">Reference proteome</keyword>
<dbReference type="Gene3D" id="3.30.420.40">
    <property type="match status" value="1"/>
</dbReference>
<evidence type="ECO:0000256" key="3">
    <source>
        <dbReference type="HAMAP-Rule" id="MF_00524"/>
    </source>
</evidence>
<dbReference type="PANTHER" id="PTHR47690:SF1">
    <property type="entry name" value="GLUCOKINASE"/>
    <property type="match status" value="1"/>
</dbReference>
<reference evidence="5 6" key="1">
    <citation type="submission" date="2023-06" db="EMBL/GenBank/DDBJ databases">
        <title>Alteromonas sp. ASW11-36 isolated from intertidal sand.</title>
        <authorList>
            <person name="Li Y."/>
        </authorList>
    </citation>
    <scope>NUCLEOTIDE SEQUENCE [LARGE SCALE GENOMIC DNA]</scope>
    <source>
        <strain evidence="5 6">ASW11-36</strain>
    </source>
</reference>
<evidence type="ECO:0000313" key="5">
    <source>
        <dbReference type="EMBL" id="MDM7860600.1"/>
    </source>
</evidence>
<comment type="catalytic activity">
    <reaction evidence="3">
        <text>D-glucose + ATP = D-glucose 6-phosphate + ADP + H(+)</text>
        <dbReference type="Rhea" id="RHEA:17825"/>
        <dbReference type="ChEBI" id="CHEBI:4167"/>
        <dbReference type="ChEBI" id="CHEBI:15378"/>
        <dbReference type="ChEBI" id="CHEBI:30616"/>
        <dbReference type="ChEBI" id="CHEBI:61548"/>
        <dbReference type="ChEBI" id="CHEBI:456216"/>
        <dbReference type="EC" id="2.7.1.2"/>
    </reaction>
</comment>
<keyword evidence="2 3" id="KW-0418">Kinase</keyword>
<proteinExistence type="inferred from homology"/>
<dbReference type="Proteomes" id="UP001234343">
    <property type="component" value="Unassembled WGS sequence"/>
</dbReference>
<dbReference type="Gene3D" id="3.40.367.20">
    <property type="match status" value="1"/>
</dbReference>
<dbReference type="EC" id="2.7.1.2" evidence="3"/>
<evidence type="ECO:0000256" key="4">
    <source>
        <dbReference type="RuleBase" id="RU004046"/>
    </source>
</evidence>
<dbReference type="PANTHER" id="PTHR47690">
    <property type="entry name" value="GLUCOKINASE"/>
    <property type="match status" value="1"/>
</dbReference>
<dbReference type="InterPro" id="IPR050201">
    <property type="entry name" value="Bacterial_glucokinase"/>
</dbReference>
<sequence>MMASFVADVGGTNIRLAVIEDGHLSHIKKYLCADFPSIEAAIEHYFADMPDLIFDCGCIAIACPTNNDWVKMTNHTWAFSKQALKAHLRLNWLGVINDFSAVAHSLPVLRADQIIQLGTGSRSETGNIAVFGPGTGLGVEHMTHTAEGWQTLDGEGGHVDFSPCDETDVVIWRYLQKLHGRASAEEVMSGRGIVNIYRALAEDQQHPATFTEAAQVTAAALDNSCPISRQTVEQFCRILGNFAGNLALNLATTGGVFIGGGIALRIIDILEHSDFRKCFENKGQFADYVKPIPTYLIAEPDHGLLGAGAYLKQQTASLNA</sequence>
<evidence type="ECO:0000256" key="1">
    <source>
        <dbReference type="ARBA" id="ARBA00022679"/>
    </source>
</evidence>
<accession>A0ABT7SWP1</accession>
<dbReference type="InterPro" id="IPR043129">
    <property type="entry name" value="ATPase_NBD"/>
</dbReference>
<comment type="subcellular location">
    <subcellularLocation>
        <location evidence="3">Cytoplasm</location>
    </subcellularLocation>
</comment>
<comment type="similarity">
    <text evidence="3 4">Belongs to the bacterial glucokinase family.</text>
</comment>
<dbReference type="EMBL" id="JAUCBP010000007">
    <property type="protein sequence ID" value="MDM7860600.1"/>
    <property type="molecule type" value="Genomic_DNA"/>
</dbReference>
<keyword evidence="3" id="KW-0547">Nucleotide-binding</keyword>
<keyword evidence="1 3" id="KW-0808">Transferase</keyword>
<evidence type="ECO:0000256" key="2">
    <source>
        <dbReference type="ARBA" id="ARBA00022777"/>
    </source>
</evidence>
<dbReference type="GO" id="GO:0004340">
    <property type="term" value="F:glucokinase activity"/>
    <property type="evidence" value="ECO:0007669"/>
    <property type="project" value="UniProtKB-EC"/>
</dbReference>
<protein>
    <recommendedName>
        <fullName evidence="3">Glucokinase</fullName>
        <ecNumber evidence="3">2.7.1.2</ecNumber>
    </recommendedName>
    <alternativeName>
        <fullName evidence="3">Glucose kinase</fullName>
    </alternativeName>
</protein>
<dbReference type="CDD" id="cd24008">
    <property type="entry name" value="ASKHA_NBD_GLK"/>
    <property type="match status" value="1"/>
</dbReference>
<dbReference type="InterPro" id="IPR003836">
    <property type="entry name" value="Glucokinase"/>
</dbReference>
<keyword evidence="3" id="KW-0067">ATP-binding</keyword>
<keyword evidence="3" id="KW-0963">Cytoplasm</keyword>
<dbReference type="RefSeq" id="WP_289365620.1">
    <property type="nucleotide sequence ID" value="NZ_JAUCBP010000007.1"/>
</dbReference>